<evidence type="ECO:0000256" key="3">
    <source>
        <dbReference type="ARBA" id="ARBA00022553"/>
    </source>
</evidence>
<name>A0A1G9M641_9BACL</name>
<dbReference type="InterPro" id="IPR006162">
    <property type="entry name" value="Ppantetheine_attach_site"/>
</dbReference>
<organism evidence="7 8">
    <name type="scientific">Paenibacillus jilunlii</name>
    <dbReference type="NCBI Taxonomy" id="682956"/>
    <lineage>
        <taxon>Bacteria</taxon>
        <taxon>Bacillati</taxon>
        <taxon>Bacillota</taxon>
        <taxon>Bacilli</taxon>
        <taxon>Bacillales</taxon>
        <taxon>Paenibacillaceae</taxon>
        <taxon>Paenibacillus</taxon>
    </lineage>
</organism>
<dbReference type="PANTHER" id="PTHR45527:SF1">
    <property type="entry name" value="FATTY ACID SYNTHASE"/>
    <property type="match status" value="1"/>
</dbReference>
<dbReference type="PROSITE" id="PS50075">
    <property type="entry name" value="CARRIER"/>
    <property type="match status" value="1"/>
</dbReference>
<dbReference type="InterPro" id="IPR045851">
    <property type="entry name" value="AMP-bd_C_sf"/>
</dbReference>
<dbReference type="PANTHER" id="PTHR45527">
    <property type="entry name" value="NONRIBOSOMAL PEPTIDE SYNTHETASE"/>
    <property type="match status" value="1"/>
</dbReference>
<comment type="similarity">
    <text evidence="1">Belongs to the ATP-dependent AMP-binding enzyme family.</text>
</comment>
<dbReference type="InterPro" id="IPR020845">
    <property type="entry name" value="AMP-binding_CS"/>
</dbReference>
<protein>
    <submittedName>
        <fullName evidence="7">Fengycin family lipopeptide synthetase D/bacitracin synthase 3/tyrocidine synthetase-3</fullName>
    </submittedName>
</protein>
<dbReference type="PROSITE" id="PS00012">
    <property type="entry name" value="PHOSPHOPANTETHEINE"/>
    <property type="match status" value="1"/>
</dbReference>
<dbReference type="FunFam" id="3.40.50.980:FF:000001">
    <property type="entry name" value="Non-ribosomal peptide synthetase"/>
    <property type="match status" value="1"/>
</dbReference>
<gene>
    <name evidence="7" type="ORF">SAMN05216191_1055</name>
</gene>
<dbReference type="RefSeq" id="WP_062527316.1">
    <property type="nucleotide sequence ID" value="NZ_CP048429.1"/>
</dbReference>
<evidence type="ECO:0000256" key="4">
    <source>
        <dbReference type="ARBA" id="ARBA00022737"/>
    </source>
</evidence>
<dbReference type="PROSITE" id="PS00455">
    <property type="entry name" value="AMP_BINDING"/>
    <property type="match status" value="1"/>
</dbReference>
<dbReference type="GO" id="GO:0044550">
    <property type="term" value="P:secondary metabolite biosynthetic process"/>
    <property type="evidence" value="ECO:0007669"/>
    <property type="project" value="TreeGrafter"/>
</dbReference>
<dbReference type="Gene3D" id="3.40.50.980">
    <property type="match status" value="2"/>
</dbReference>
<dbReference type="InterPro" id="IPR010071">
    <property type="entry name" value="AA_adenyl_dom"/>
</dbReference>
<proteinExistence type="inferred from homology"/>
<dbReference type="Pfam" id="PF13193">
    <property type="entry name" value="AMP-binding_C"/>
    <property type="match status" value="1"/>
</dbReference>
<feature type="domain" description="Carrier" evidence="6">
    <location>
        <begin position="510"/>
        <end position="588"/>
    </location>
</feature>
<evidence type="ECO:0000313" key="8">
    <source>
        <dbReference type="Proteomes" id="UP000182783"/>
    </source>
</evidence>
<dbReference type="InterPro" id="IPR000873">
    <property type="entry name" value="AMP-dep_synth/lig_dom"/>
</dbReference>
<dbReference type="Pfam" id="PF00550">
    <property type="entry name" value="PP-binding"/>
    <property type="match status" value="1"/>
</dbReference>
<evidence type="ECO:0000256" key="2">
    <source>
        <dbReference type="ARBA" id="ARBA00022450"/>
    </source>
</evidence>
<sequence length="594" mass="66413">MEKCLHEFFEEQALRTPEAVALIVEEQELTYGELNNRANKVAVLLQSKGIGPEAVVAVYMERSIEAIVCILGILKSGGAYLPVDKEIPEDRAIFMIQDSGSDIVMADSSSSKVLNELYGRLEILMTDSIDWSADEVQMRPLCKPDNLAYIIYTSGSTGKPKGVMIEHRSISNTIAWRKEYYKFNESDYILQFASLSFDSSVEDLFTGLASGAVLVLLRQRMRNDLRYIRSILISRRISHLLVVPSLYRVLLDECPDAVQSLKKVTVAGEGFSRSLVKKHYQVVPQADLFNEYGPTENSVCTSVYKFSGPDNEVKIGLPIPNVEVHIVTASMEPCPAGSEGELLVSGAGLARGYLHQPELTEEKFFRHPAYPGKRLYRTGDLVNVDIDGQLVYLGRIDRQVKLRGHRVELGEIEYQLTQVGGVYDAVATLVHIREKPSLCAYYVSDGMTDEESILSHLSSTLPDYMVPAFVVRIDRVPLTFNGKTDFAALPNPLQAAADDKKLRLEADSQPIANQIIRILNEIQDQGDGYTKQTIIRGALTELGLDSLDFMRLLVRVETEFGLEIESAEWEKLKSSTVEQFSEYVAAHILRKENL</sequence>
<evidence type="ECO:0000259" key="6">
    <source>
        <dbReference type="PROSITE" id="PS50075"/>
    </source>
</evidence>
<accession>A0A1G9M641</accession>
<dbReference type="AlphaFoldDB" id="A0A1G9M641"/>
<dbReference type="EMBL" id="FNGM01000005">
    <property type="protein sequence ID" value="SDL69699.1"/>
    <property type="molecule type" value="Genomic_DNA"/>
</dbReference>
<dbReference type="Gene3D" id="3.30.300.30">
    <property type="match status" value="1"/>
</dbReference>
<keyword evidence="2" id="KW-0596">Phosphopantetheine</keyword>
<dbReference type="SUPFAM" id="SSF47336">
    <property type="entry name" value="ACP-like"/>
    <property type="match status" value="1"/>
</dbReference>
<dbReference type="FunFam" id="3.40.50.12780:FF:000012">
    <property type="entry name" value="Non-ribosomal peptide synthetase"/>
    <property type="match status" value="1"/>
</dbReference>
<reference evidence="7 8" key="1">
    <citation type="submission" date="2016-10" db="EMBL/GenBank/DDBJ databases">
        <authorList>
            <person name="de Groot N.N."/>
        </authorList>
    </citation>
    <scope>NUCLEOTIDE SEQUENCE [LARGE SCALE GENOMIC DNA]</scope>
    <source>
        <strain evidence="7 8">CGMCC 1.10239</strain>
    </source>
</reference>
<dbReference type="GO" id="GO:0005737">
    <property type="term" value="C:cytoplasm"/>
    <property type="evidence" value="ECO:0007669"/>
    <property type="project" value="TreeGrafter"/>
</dbReference>
<evidence type="ECO:0000313" key="7">
    <source>
        <dbReference type="EMBL" id="SDL69699.1"/>
    </source>
</evidence>
<evidence type="ECO:0000256" key="1">
    <source>
        <dbReference type="ARBA" id="ARBA00006432"/>
    </source>
</evidence>
<dbReference type="SUPFAM" id="SSF56801">
    <property type="entry name" value="Acetyl-CoA synthetase-like"/>
    <property type="match status" value="1"/>
</dbReference>
<dbReference type="PRINTS" id="PR00154">
    <property type="entry name" value="AMPBINDING"/>
</dbReference>
<keyword evidence="3" id="KW-0597">Phosphoprotein</keyword>
<dbReference type="CDD" id="cd05930">
    <property type="entry name" value="A_NRPS"/>
    <property type="match status" value="1"/>
</dbReference>
<dbReference type="Gene3D" id="2.30.38.10">
    <property type="entry name" value="Luciferase, Domain 3"/>
    <property type="match status" value="1"/>
</dbReference>
<dbReference type="GO" id="GO:0017000">
    <property type="term" value="P:antibiotic biosynthetic process"/>
    <property type="evidence" value="ECO:0007669"/>
    <property type="project" value="UniProtKB-KW"/>
</dbReference>
<dbReference type="GO" id="GO:0031177">
    <property type="term" value="F:phosphopantetheine binding"/>
    <property type="evidence" value="ECO:0007669"/>
    <property type="project" value="TreeGrafter"/>
</dbReference>
<dbReference type="Gene3D" id="1.10.1200.10">
    <property type="entry name" value="ACP-like"/>
    <property type="match status" value="1"/>
</dbReference>
<dbReference type="InterPro" id="IPR025110">
    <property type="entry name" value="AMP-bd_C"/>
</dbReference>
<dbReference type="NCBIfam" id="TIGR01733">
    <property type="entry name" value="AA-adenyl-dom"/>
    <property type="match status" value="1"/>
</dbReference>
<dbReference type="InterPro" id="IPR036736">
    <property type="entry name" value="ACP-like_sf"/>
</dbReference>
<evidence type="ECO:0000256" key="5">
    <source>
        <dbReference type="ARBA" id="ARBA00023194"/>
    </source>
</evidence>
<dbReference type="Pfam" id="PF00501">
    <property type="entry name" value="AMP-binding"/>
    <property type="match status" value="1"/>
</dbReference>
<keyword evidence="5" id="KW-0045">Antibiotic biosynthesis</keyword>
<dbReference type="GO" id="GO:0043041">
    <property type="term" value="P:amino acid activation for nonribosomal peptide biosynthetic process"/>
    <property type="evidence" value="ECO:0007669"/>
    <property type="project" value="TreeGrafter"/>
</dbReference>
<dbReference type="InterPro" id="IPR020459">
    <property type="entry name" value="AMP-binding"/>
</dbReference>
<dbReference type="InterPro" id="IPR009081">
    <property type="entry name" value="PP-bd_ACP"/>
</dbReference>
<keyword evidence="4" id="KW-0677">Repeat</keyword>
<dbReference type="Proteomes" id="UP000182783">
    <property type="component" value="Unassembled WGS sequence"/>
</dbReference>